<proteinExistence type="predicted"/>
<comment type="caution">
    <text evidence="2">The sequence shown here is derived from an EMBL/GenBank/DDBJ whole genome shotgun (WGS) entry which is preliminary data.</text>
</comment>
<keyword evidence="1" id="KW-0812">Transmembrane</keyword>
<name>A0A8J3ICF1_9CHLR</name>
<gene>
    <name evidence="2" type="ORF">KSX_77120</name>
</gene>
<dbReference type="Proteomes" id="UP000612362">
    <property type="component" value="Unassembled WGS sequence"/>
</dbReference>
<feature type="transmembrane region" description="Helical" evidence="1">
    <location>
        <begin position="68"/>
        <end position="88"/>
    </location>
</feature>
<sequence length="101" mass="11789">MTRPTELALTLAVLCAVLGLVSSWVVCYLYIERGCRFFSSTLIILFPSGLVVNMIEHIIGAEISFYKILFWLGVYSVMFVIGIESEVWDRLREERRLRRRR</sequence>
<dbReference type="RefSeq" id="WP_220198662.1">
    <property type="nucleotide sequence ID" value="NZ_BNJF01000005.1"/>
</dbReference>
<organism evidence="2 3">
    <name type="scientific">Ktedonospora formicarum</name>
    <dbReference type="NCBI Taxonomy" id="2778364"/>
    <lineage>
        <taxon>Bacteria</taxon>
        <taxon>Bacillati</taxon>
        <taxon>Chloroflexota</taxon>
        <taxon>Ktedonobacteria</taxon>
        <taxon>Ktedonobacterales</taxon>
        <taxon>Ktedonobacteraceae</taxon>
        <taxon>Ktedonospora</taxon>
    </lineage>
</organism>
<keyword evidence="1" id="KW-1133">Transmembrane helix</keyword>
<evidence type="ECO:0000313" key="2">
    <source>
        <dbReference type="EMBL" id="GHO49549.1"/>
    </source>
</evidence>
<accession>A0A8J3ICF1</accession>
<evidence type="ECO:0000256" key="1">
    <source>
        <dbReference type="SAM" id="Phobius"/>
    </source>
</evidence>
<feature type="transmembrane region" description="Helical" evidence="1">
    <location>
        <begin position="7"/>
        <end position="31"/>
    </location>
</feature>
<protein>
    <submittedName>
        <fullName evidence="2">Uncharacterized protein</fullName>
    </submittedName>
</protein>
<feature type="transmembrane region" description="Helical" evidence="1">
    <location>
        <begin position="37"/>
        <end position="56"/>
    </location>
</feature>
<dbReference type="AlphaFoldDB" id="A0A8J3ICF1"/>
<evidence type="ECO:0000313" key="3">
    <source>
        <dbReference type="Proteomes" id="UP000612362"/>
    </source>
</evidence>
<keyword evidence="1" id="KW-0472">Membrane</keyword>
<dbReference type="EMBL" id="BNJF01000005">
    <property type="protein sequence ID" value="GHO49549.1"/>
    <property type="molecule type" value="Genomic_DNA"/>
</dbReference>
<reference evidence="2" key="1">
    <citation type="submission" date="2020-10" db="EMBL/GenBank/DDBJ databases">
        <title>Taxonomic study of unclassified bacteria belonging to the class Ktedonobacteria.</title>
        <authorList>
            <person name="Yabe S."/>
            <person name="Wang C.M."/>
            <person name="Zheng Y."/>
            <person name="Sakai Y."/>
            <person name="Cavaletti L."/>
            <person name="Monciardini P."/>
            <person name="Donadio S."/>
        </authorList>
    </citation>
    <scope>NUCLEOTIDE SEQUENCE</scope>
    <source>
        <strain evidence="2">SOSP1-1</strain>
    </source>
</reference>
<keyword evidence="3" id="KW-1185">Reference proteome</keyword>